<accession>A0A4Y7KFF2</accession>
<name>A0A4Y7KFF2_PAPSO</name>
<evidence type="ECO:0000313" key="2">
    <source>
        <dbReference type="EMBL" id="RZC72094.1"/>
    </source>
</evidence>
<sequence>MMISTASFKFQKTDDYHIGSSWILVRVYLFSRHPLGGEGNDVARIDKVLLKFECGEKNIQNPDSNKIQECPSDGVEIEATTPAS</sequence>
<dbReference type="Proteomes" id="UP000316621">
    <property type="component" value="Chromosome 7"/>
</dbReference>
<dbReference type="EMBL" id="CM010721">
    <property type="protein sequence ID" value="RZC72094.1"/>
    <property type="molecule type" value="Genomic_DNA"/>
</dbReference>
<reference evidence="2 3" key="1">
    <citation type="journal article" date="2018" name="Science">
        <title>The opium poppy genome and morphinan production.</title>
        <authorList>
            <person name="Guo L."/>
            <person name="Winzer T."/>
            <person name="Yang X."/>
            <person name="Li Y."/>
            <person name="Ning Z."/>
            <person name="He Z."/>
            <person name="Teodor R."/>
            <person name="Lu Y."/>
            <person name="Bowser T.A."/>
            <person name="Graham I.A."/>
            <person name="Ye K."/>
        </authorList>
    </citation>
    <scope>NUCLEOTIDE SEQUENCE [LARGE SCALE GENOMIC DNA]</scope>
    <source>
        <strain evidence="3">cv. HN1</strain>
        <tissue evidence="2">Leaves</tissue>
    </source>
</reference>
<gene>
    <name evidence="2" type="ORF">C5167_035278</name>
</gene>
<evidence type="ECO:0000313" key="3">
    <source>
        <dbReference type="Proteomes" id="UP000316621"/>
    </source>
</evidence>
<proteinExistence type="predicted"/>
<feature type="non-terminal residue" evidence="2">
    <location>
        <position position="84"/>
    </location>
</feature>
<evidence type="ECO:0000256" key="1">
    <source>
        <dbReference type="SAM" id="MobiDB-lite"/>
    </source>
</evidence>
<keyword evidence="3" id="KW-1185">Reference proteome</keyword>
<feature type="region of interest" description="Disordered" evidence="1">
    <location>
        <begin position="61"/>
        <end position="84"/>
    </location>
</feature>
<organism evidence="2 3">
    <name type="scientific">Papaver somniferum</name>
    <name type="common">Opium poppy</name>
    <dbReference type="NCBI Taxonomy" id="3469"/>
    <lineage>
        <taxon>Eukaryota</taxon>
        <taxon>Viridiplantae</taxon>
        <taxon>Streptophyta</taxon>
        <taxon>Embryophyta</taxon>
        <taxon>Tracheophyta</taxon>
        <taxon>Spermatophyta</taxon>
        <taxon>Magnoliopsida</taxon>
        <taxon>Ranunculales</taxon>
        <taxon>Papaveraceae</taxon>
        <taxon>Papaveroideae</taxon>
        <taxon>Papaver</taxon>
    </lineage>
</organism>
<dbReference type="Gramene" id="RZC72094">
    <property type="protein sequence ID" value="RZC72094"/>
    <property type="gene ID" value="C5167_035278"/>
</dbReference>
<protein>
    <submittedName>
        <fullName evidence="2">Uncharacterized protein</fullName>
    </submittedName>
</protein>
<dbReference type="AlphaFoldDB" id="A0A4Y7KFF2"/>